<keyword evidence="3" id="KW-1185">Reference proteome</keyword>
<accession>A0A9P4I8V6</accession>
<dbReference type="PANTHER" id="PTHR37490">
    <property type="entry name" value="EXPRESSED PROTEIN"/>
    <property type="match status" value="1"/>
</dbReference>
<gene>
    <name evidence="2" type="ORF">NA57DRAFT_79331</name>
</gene>
<organism evidence="2 3">
    <name type="scientific">Rhizodiscina lignyota</name>
    <dbReference type="NCBI Taxonomy" id="1504668"/>
    <lineage>
        <taxon>Eukaryota</taxon>
        <taxon>Fungi</taxon>
        <taxon>Dikarya</taxon>
        <taxon>Ascomycota</taxon>
        <taxon>Pezizomycotina</taxon>
        <taxon>Dothideomycetes</taxon>
        <taxon>Pleosporomycetidae</taxon>
        <taxon>Aulographales</taxon>
        <taxon>Rhizodiscinaceae</taxon>
        <taxon>Rhizodiscina</taxon>
    </lineage>
</organism>
<dbReference type="EMBL" id="ML978131">
    <property type="protein sequence ID" value="KAF2095613.1"/>
    <property type="molecule type" value="Genomic_DNA"/>
</dbReference>
<protein>
    <submittedName>
        <fullName evidence="2">Uncharacterized protein</fullName>
    </submittedName>
</protein>
<dbReference type="PANTHER" id="PTHR37490:SF3">
    <property type="entry name" value="DUF3431 DOMAIN CONTAINING PROTEIN"/>
    <property type="match status" value="1"/>
</dbReference>
<reference evidence="2" key="1">
    <citation type="journal article" date="2020" name="Stud. Mycol.">
        <title>101 Dothideomycetes genomes: a test case for predicting lifestyles and emergence of pathogens.</title>
        <authorList>
            <person name="Haridas S."/>
            <person name="Albert R."/>
            <person name="Binder M."/>
            <person name="Bloem J."/>
            <person name="Labutti K."/>
            <person name="Salamov A."/>
            <person name="Andreopoulos B."/>
            <person name="Baker S."/>
            <person name="Barry K."/>
            <person name="Bills G."/>
            <person name="Bluhm B."/>
            <person name="Cannon C."/>
            <person name="Castanera R."/>
            <person name="Culley D."/>
            <person name="Daum C."/>
            <person name="Ezra D."/>
            <person name="Gonzalez J."/>
            <person name="Henrissat B."/>
            <person name="Kuo A."/>
            <person name="Liang C."/>
            <person name="Lipzen A."/>
            <person name="Lutzoni F."/>
            <person name="Magnuson J."/>
            <person name="Mondo S."/>
            <person name="Nolan M."/>
            <person name="Ohm R."/>
            <person name="Pangilinan J."/>
            <person name="Park H.-J."/>
            <person name="Ramirez L."/>
            <person name="Alfaro M."/>
            <person name="Sun H."/>
            <person name="Tritt A."/>
            <person name="Yoshinaga Y."/>
            <person name="Zwiers L.-H."/>
            <person name="Turgeon B."/>
            <person name="Goodwin S."/>
            <person name="Spatafora J."/>
            <person name="Crous P."/>
            <person name="Grigoriev I."/>
        </authorList>
    </citation>
    <scope>NUCLEOTIDE SEQUENCE</scope>
    <source>
        <strain evidence="2">CBS 133067</strain>
    </source>
</reference>
<sequence>MPSRRRLLLAAATLACIIFVLILRRGSIEQTLGGDLQIPGASSWLSNVNIGSALPKLSHGGVTHSDKNYTRLLVVPTMKGNDISWLDQELPTLDKITYVADDRTAPYHPPKNKGNEVMIYLTYIIDHYDALPDITIFLHAHRHAWHNNDLLDNDAAQMLQRLSNARVMREGYMNLRCQWDPGCPHWLHPKSDDFHLKKQEQIFIAKAWGELFPFELMPTALSAPCCAQFAVSRDAIRALPISRYVWFRDWIMRTELSNYMAGRVFEYIWQYIFTGVHEVCPSQHVCYCDGYGVCFAGERAFQRWFEMRWRMNEKKKDLDKWREMNVEYEEAKNNGTLESMKEADRPQQPEAVRDDVLQREIESMRIEMADMKEVALRRGLDPKIRAQESGRKWEEGDGF</sequence>
<dbReference type="OrthoDB" id="426718at2759"/>
<evidence type="ECO:0000313" key="3">
    <source>
        <dbReference type="Proteomes" id="UP000799772"/>
    </source>
</evidence>
<dbReference type="Pfam" id="PF11913">
    <property type="entry name" value="DUF3431"/>
    <property type="match status" value="1"/>
</dbReference>
<evidence type="ECO:0000256" key="1">
    <source>
        <dbReference type="SAM" id="MobiDB-lite"/>
    </source>
</evidence>
<dbReference type="AlphaFoldDB" id="A0A9P4I8V6"/>
<evidence type="ECO:0000313" key="2">
    <source>
        <dbReference type="EMBL" id="KAF2095613.1"/>
    </source>
</evidence>
<name>A0A9P4I8V6_9PEZI</name>
<feature type="compositionally biased region" description="Basic and acidic residues" evidence="1">
    <location>
        <begin position="339"/>
        <end position="354"/>
    </location>
</feature>
<dbReference type="InterPro" id="IPR021838">
    <property type="entry name" value="DUF3431"/>
</dbReference>
<dbReference type="Proteomes" id="UP000799772">
    <property type="component" value="Unassembled WGS sequence"/>
</dbReference>
<feature type="region of interest" description="Disordered" evidence="1">
    <location>
        <begin position="335"/>
        <end position="354"/>
    </location>
</feature>
<comment type="caution">
    <text evidence="2">The sequence shown here is derived from an EMBL/GenBank/DDBJ whole genome shotgun (WGS) entry which is preliminary data.</text>
</comment>
<proteinExistence type="predicted"/>